<evidence type="ECO:0000256" key="2">
    <source>
        <dbReference type="ARBA" id="ARBA00022723"/>
    </source>
</evidence>
<evidence type="ECO:0000256" key="5">
    <source>
        <dbReference type="PIRNR" id="PIRNR038994"/>
    </source>
</evidence>
<keyword evidence="2" id="KW-0479">Metal-binding</keyword>
<keyword evidence="3 5" id="KW-0378">Hydrolase</keyword>
<evidence type="ECO:0000259" key="6">
    <source>
        <dbReference type="Pfam" id="PF01979"/>
    </source>
</evidence>
<dbReference type="SUPFAM" id="SSF51556">
    <property type="entry name" value="Metallo-dependent hydrolases"/>
    <property type="match status" value="1"/>
</dbReference>
<comment type="caution">
    <text evidence="7">The sequence shown here is derived from an EMBL/GenBank/DDBJ whole genome shotgun (WGS) entry which is preliminary data.</text>
</comment>
<organism evidence="7 8">
    <name type="scientific">Biformimicrobium ophioploci</name>
    <dbReference type="NCBI Taxonomy" id="3036711"/>
    <lineage>
        <taxon>Bacteria</taxon>
        <taxon>Pseudomonadati</taxon>
        <taxon>Pseudomonadota</taxon>
        <taxon>Gammaproteobacteria</taxon>
        <taxon>Cellvibrionales</taxon>
        <taxon>Microbulbiferaceae</taxon>
        <taxon>Biformimicrobium</taxon>
    </lineage>
</organism>
<reference evidence="7 8" key="1">
    <citation type="submission" date="2023-04" db="EMBL/GenBank/DDBJ databases">
        <title>Marinobulbifer ophiurae gen. nov., sp. Nov., isolate from tissue of brittle star Ophioplocus japonicus.</title>
        <authorList>
            <person name="Kawano K."/>
            <person name="Sawayama S."/>
            <person name="Nakagawa S."/>
        </authorList>
    </citation>
    <scope>NUCLEOTIDE SEQUENCE [LARGE SCALE GENOMIC DNA]</scope>
    <source>
        <strain evidence="7 8">NKW57</strain>
    </source>
</reference>
<dbReference type="PIRSF" id="PIRSF038994">
    <property type="entry name" value="NagA"/>
    <property type="match status" value="1"/>
</dbReference>
<evidence type="ECO:0000256" key="4">
    <source>
        <dbReference type="ARBA" id="ARBA00023277"/>
    </source>
</evidence>
<keyword evidence="8" id="KW-1185">Reference proteome</keyword>
<dbReference type="PANTHER" id="PTHR11113:SF14">
    <property type="entry name" value="N-ACETYLGLUCOSAMINE-6-PHOSPHATE DEACETYLASE"/>
    <property type="match status" value="1"/>
</dbReference>
<dbReference type="PANTHER" id="PTHR11113">
    <property type="entry name" value="N-ACETYLGLUCOSAMINE-6-PHOSPHATE DEACETYLASE"/>
    <property type="match status" value="1"/>
</dbReference>
<gene>
    <name evidence="7" type="primary">nagA</name>
    <name evidence="7" type="ORF">MNKW57_08400</name>
</gene>
<name>A0ABQ6LWN5_9GAMM</name>
<dbReference type="NCBIfam" id="TIGR00221">
    <property type="entry name" value="nagA"/>
    <property type="match status" value="1"/>
</dbReference>
<dbReference type="Gene3D" id="3.20.20.140">
    <property type="entry name" value="Metal-dependent hydrolases"/>
    <property type="match status" value="1"/>
</dbReference>
<feature type="domain" description="Amidohydrolase-related" evidence="6">
    <location>
        <begin position="46"/>
        <end position="371"/>
    </location>
</feature>
<protein>
    <submittedName>
        <fullName evidence="7">N-acetylglucosamine-6-phosphate deacetylase</fullName>
    </submittedName>
</protein>
<dbReference type="Proteomes" id="UP001224392">
    <property type="component" value="Unassembled WGS sequence"/>
</dbReference>
<dbReference type="SUPFAM" id="SSF51338">
    <property type="entry name" value="Composite domain of metallo-dependent hydrolases"/>
    <property type="match status" value="1"/>
</dbReference>
<evidence type="ECO:0000313" key="8">
    <source>
        <dbReference type="Proteomes" id="UP001224392"/>
    </source>
</evidence>
<dbReference type="EMBL" id="BSYJ01000002">
    <property type="protein sequence ID" value="GMG86519.1"/>
    <property type="molecule type" value="Genomic_DNA"/>
</dbReference>
<dbReference type="InterPro" id="IPR003764">
    <property type="entry name" value="GlcNAc_6-P_deAcase"/>
</dbReference>
<evidence type="ECO:0000256" key="3">
    <source>
        <dbReference type="ARBA" id="ARBA00022801"/>
    </source>
</evidence>
<dbReference type="Pfam" id="PF01979">
    <property type="entry name" value="Amidohydro_1"/>
    <property type="match status" value="1"/>
</dbReference>
<proteinExistence type="inferred from homology"/>
<evidence type="ECO:0000313" key="7">
    <source>
        <dbReference type="EMBL" id="GMG86519.1"/>
    </source>
</evidence>
<dbReference type="Gene3D" id="2.30.40.10">
    <property type="entry name" value="Urease, subunit C, domain 1"/>
    <property type="match status" value="1"/>
</dbReference>
<dbReference type="InterPro" id="IPR006680">
    <property type="entry name" value="Amidohydro-rel"/>
</dbReference>
<accession>A0ABQ6LWN5</accession>
<sequence length="377" mass="39684">MSRYFATRLFDGDAIREDVTFSVEQGRIVALQEGAEAGDAEQLSGLVVPGFVDTQVNGGGGALFNTDPTVATLRTMMAAHSRYGTTAMLPTLISDSVNVMHEAAEAIAVAIREKVPGIVGVHFEGPHLSGPKKGTHCETRLRPIGAEEMAIYTRKDLGTVSVTLAPELVAVEDIRKLADDGVKVCVGHSNADAVTTQAALQAGACGFTHLYNAMSQLNSRAPGVVGAALADRHSWCGVIADGHHVDPLAMQVAICAKPQGKVMLVTDSMSTIGTDQQSFPFFGRTVYREGDRLTSTTGELAGSALEMITAVRNIHEWCDVSLEEALRMAGRYPAEFAGIDAGVLAPGKAADFVLLDDALEVQGTWIAGSQVFAAAGN</sequence>
<keyword evidence="4 5" id="KW-0119">Carbohydrate metabolism</keyword>
<comment type="similarity">
    <text evidence="1 5">Belongs to the metallo-dependent hydrolases superfamily. NagA family.</text>
</comment>
<evidence type="ECO:0000256" key="1">
    <source>
        <dbReference type="ARBA" id="ARBA00010716"/>
    </source>
</evidence>
<dbReference type="CDD" id="cd00854">
    <property type="entry name" value="NagA"/>
    <property type="match status" value="1"/>
</dbReference>
<dbReference type="InterPro" id="IPR011059">
    <property type="entry name" value="Metal-dep_hydrolase_composite"/>
</dbReference>
<dbReference type="InterPro" id="IPR032466">
    <property type="entry name" value="Metal_Hydrolase"/>
</dbReference>
<dbReference type="RefSeq" id="WP_285763055.1">
    <property type="nucleotide sequence ID" value="NZ_BSYJ01000002.1"/>
</dbReference>